<keyword evidence="1" id="KW-0472">Membrane</keyword>
<gene>
    <name evidence="2" type="ORF">AVEN_182946_1</name>
</gene>
<dbReference type="AlphaFoldDB" id="A0A4Y2FNL5"/>
<name>A0A4Y2FNL5_ARAVE</name>
<comment type="caution">
    <text evidence="2">The sequence shown here is derived from an EMBL/GenBank/DDBJ whole genome shotgun (WGS) entry which is preliminary data.</text>
</comment>
<proteinExistence type="predicted"/>
<sequence>MGKTRDSSRGMIFGARGWVVQYLRIWLTTVVQLMHLDKVLLKIIDALAPTVESFDVMLGDLFCLEEVSLPSSTDSIRCNDFIARLIISFIACFGRTVFLLRFE</sequence>
<dbReference type="Proteomes" id="UP000499080">
    <property type="component" value="Unassembled WGS sequence"/>
</dbReference>
<dbReference type="EMBL" id="BGPR01000988">
    <property type="protein sequence ID" value="GBM42176.1"/>
    <property type="molecule type" value="Genomic_DNA"/>
</dbReference>
<evidence type="ECO:0000313" key="2">
    <source>
        <dbReference type="EMBL" id="GBM42176.1"/>
    </source>
</evidence>
<evidence type="ECO:0000256" key="1">
    <source>
        <dbReference type="SAM" id="Phobius"/>
    </source>
</evidence>
<feature type="transmembrane region" description="Helical" evidence="1">
    <location>
        <begin position="81"/>
        <end position="102"/>
    </location>
</feature>
<keyword evidence="1" id="KW-0812">Transmembrane</keyword>
<keyword evidence="3" id="KW-1185">Reference proteome</keyword>
<organism evidence="2 3">
    <name type="scientific">Araneus ventricosus</name>
    <name type="common">Orbweaver spider</name>
    <name type="synonym">Epeira ventricosa</name>
    <dbReference type="NCBI Taxonomy" id="182803"/>
    <lineage>
        <taxon>Eukaryota</taxon>
        <taxon>Metazoa</taxon>
        <taxon>Ecdysozoa</taxon>
        <taxon>Arthropoda</taxon>
        <taxon>Chelicerata</taxon>
        <taxon>Arachnida</taxon>
        <taxon>Araneae</taxon>
        <taxon>Araneomorphae</taxon>
        <taxon>Entelegynae</taxon>
        <taxon>Araneoidea</taxon>
        <taxon>Araneidae</taxon>
        <taxon>Araneus</taxon>
    </lineage>
</organism>
<reference evidence="2 3" key="1">
    <citation type="journal article" date="2019" name="Sci. Rep.">
        <title>Orb-weaving spider Araneus ventricosus genome elucidates the spidroin gene catalogue.</title>
        <authorList>
            <person name="Kono N."/>
            <person name="Nakamura H."/>
            <person name="Ohtoshi R."/>
            <person name="Moran D.A.P."/>
            <person name="Shinohara A."/>
            <person name="Yoshida Y."/>
            <person name="Fujiwara M."/>
            <person name="Mori M."/>
            <person name="Tomita M."/>
            <person name="Arakawa K."/>
        </authorList>
    </citation>
    <scope>NUCLEOTIDE SEQUENCE [LARGE SCALE GENOMIC DNA]</scope>
</reference>
<evidence type="ECO:0000313" key="3">
    <source>
        <dbReference type="Proteomes" id="UP000499080"/>
    </source>
</evidence>
<keyword evidence="1" id="KW-1133">Transmembrane helix</keyword>
<protein>
    <submittedName>
        <fullName evidence="2">Uncharacterized protein</fullName>
    </submittedName>
</protein>
<accession>A0A4Y2FNL5</accession>